<dbReference type="Proteomes" id="UP000263957">
    <property type="component" value="Unassembled WGS sequence"/>
</dbReference>
<sequence length="61" mass="7027">MTQQADPKNRKPETETEDEPTHHKKVRPAGAENMEHPPEEWNEVDEELDESFPASDPPANY</sequence>
<proteinExistence type="predicted"/>
<keyword evidence="4" id="KW-1185">Reference proteome</keyword>
<dbReference type="PATRIC" id="fig|1280948.3.peg.72"/>
<dbReference type="RefSeq" id="WP_035546724.1">
    <property type="nucleotide sequence ID" value="NZ_AWFH01000001.1"/>
</dbReference>
<dbReference type="Proteomes" id="UP000024547">
    <property type="component" value="Unassembled WGS sequence"/>
</dbReference>
<dbReference type="AlphaFoldDB" id="A0A059EB66"/>
<evidence type="ECO:0000256" key="1">
    <source>
        <dbReference type="SAM" id="MobiDB-lite"/>
    </source>
</evidence>
<dbReference type="STRING" id="1280948.HY36_00350"/>
<reference evidence="2 5" key="2">
    <citation type="journal article" date="2018" name="Nat. Biotechnol.">
        <title>A standardized bacterial taxonomy based on genome phylogeny substantially revises the tree of life.</title>
        <authorList>
            <person name="Parks D.H."/>
            <person name="Chuvochina M."/>
            <person name="Waite D.W."/>
            <person name="Rinke C."/>
            <person name="Skarshewski A."/>
            <person name="Chaumeil P.A."/>
            <person name="Hugenholtz P."/>
        </authorList>
    </citation>
    <scope>NUCLEOTIDE SEQUENCE [LARGE SCALE GENOMIC DNA]</scope>
    <source>
        <strain evidence="2">UBA10378</strain>
    </source>
</reference>
<evidence type="ECO:0000313" key="4">
    <source>
        <dbReference type="Proteomes" id="UP000024547"/>
    </source>
</evidence>
<name>A0A059EB66_9PROT</name>
<feature type="region of interest" description="Disordered" evidence="1">
    <location>
        <begin position="1"/>
        <end position="61"/>
    </location>
</feature>
<dbReference type="EMBL" id="DOGS01000199">
    <property type="protein sequence ID" value="HBQ49189.1"/>
    <property type="molecule type" value="Genomic_DNA"/>
</dbReference>
<organism evidence="3 4">
    <name type="scientific">Hyphomonas atlantica</name>
    <dbReference type="NCBI Taxonomy" id="1280948"/>
    <lineage>
        <taxon>Bacteria</taxon>
        <taxon>Pseudomonadati</taxon>
        <taxon>Pseudomonadota</taxon>
        <taxon>Alphaproteobacteria</taxon>
        <taxon>Hyphomonadales</taxon>
        <taxon>Hyphomonadaceae</taxon>
        <taxon>Hyphomonas</taxon>
    </lineage>
</organism>
<feature type="compositionally biased region" description="Acidic residues" evidence="1">
    <location>
        <begin position="40"/>
        <end position="50"/>
    </location>
</feature>
<accession>A0A059EB66</accession>
<evidence type="ECO:0000313" key="5">
    <source>
        <dbReference type="Proteomes" id="UP000263957"/>
    </source>
</evidence>
<comment type="caution">
    <text evidence="3">The sequence shown here is derived from an EMBL/GenBank/DDBJ whole genome shotgun (WGS) entry which is preliminary data.</text>
</comment>
<evidence type="ECO:0000313" key="3">
    <source>
        <dbReference type="EMBL" id="KCZ64855.1"/>
    </source>
</evidence>
<dbReference type="GeneID" id="92500007"/>
<reference evidence="3 4" key="1">
    <citation type="journal article" date="2014" name="Antonie Van Leeuwenhoek">
        <title>Hyphomonas beringensis sp. nov. and Hyphomonas chukchiensis sp. nov., isolated from surface seawater of the Bering Sea and Chukchi Sea.</title>
        <authorList>
            <person name="Li C."/>
            <person name="Lai Q."/>
            <person name="Li G."/>
            <person name="Dong C."/>
            <person name="Wang J."/>
            <person name="Liao Y."/>
            <person name="Shao Z."/>
        </authorList>
    </citation>
    <scope>NUCLEOTIDE SEQUENCE [LARGE SCALE GENOMIC DNA]</scope>
    <source>
        <strain evidence="3 4">22II1-22F38</strain>
    </source>
</reference>
<gene>
    <name evidence="2" type="ORF">DD728_09950</name>
    <name evidence="3" type="ORF">HY36_00350</name>
</gene>
<evidence type="ECO:0000313" key="2">
    <source>
        <dbReference type="EMBL" id="HBQ49189.1"/>
    </source>
</evidence>
<dbReference type="eggNOG" id="ENOG5033FEP">
    <property type="taxonomic scope" value="Bacteria"/>
</dbReference>
<protein>
    <submittedName>
        <fullName evidence="3">Uncharacterized protein</fullName>
    </submittedName>
</protein>
<dbReference type="EMBL" id="AWFH01000001">
    <property type="protein sequence ID" value="KCZ64855.1"/>
    <property type="molecule type" value="Genomic_DNA"/>
</dbReference>